<evidence type="ECO:0000313" key="2">
    <source>
        <dbReference type="Proteomes" id="UP001235939"/>
    </source>
</evidence>
<proteinExistence type="predicted"/>
<feature type="non-terminal residue" evidence="1">
    <location>
        <position position="1"/>
    </location>
</feature>
<organism evidence="1 2">
    <name type="scientific">Cordylochernes scorpioides</name>
    <dbReference type="NCBI Taxonomy" id="51811"/>
    <lineage>
        <taxon>Eukaryota</taxon>
        <taxon>Metazoa</taxon>
        <taxon>Ecdysozoa</taxon>
        <taxon>Arthropoda</taxon>
        <taxon>Chelicerata</taxon>
        <taxon>Arachnida</taxon>
        <taxon>Pseudoscorpiones</taxon>
        <taxon>Cheliferoidea</taxon>
        <taxon>Chernetidae</taxon>
        <taxon>Cordylochernes</taxon>
    </lineage>
</organism>
<name>A0ABY6KX73_9ARAC</name>
<accession>A0ABY6KX73</accession>
<protein>
    <submittedName>
        <fullName evidence="1">Uncharacterized protein</fullName>
    </submittedName>
</protein>
<dbReference type="Proteomes" id="UP001235939">
    <property type="component" value="Chromosome 10"/>
</dbReference>
<keyword evidence="2" id="KW-1185">Reference proteome</keyword>
<gene>
    <name evidence="1" type="ORF">LAZ67_10003804</name>
</gene>
<evidence type="ECO:0000313" key="1">
    <source>
        <dbReference type="EMBL" id="UYV73497.1"/>
    </source>
</evidence>
<dbReference type="EMBL" id="CP092872">
    <property type="protein sequence ID" value="UYV73497.1"/>
    <property type="molecule type" value="Genomic_DNA"/>
</dbReference>
<sequence>MKMSRKWRKIFFTRFLRVPIKRVFRSCQNDGDDIPLDPVWISWNKVRPRLTRAISPKPWSLGGRFSVCQSWCCGFVTDPRPLVAATSWWPQCLEWVQAWNWDYTKGRDMLDVTSEMAREQVKPTP</sequence>
<reference evidence="1 2" key="1">
    <citation type="submission" date="2022-01" db="EMBL/GenBank/DDBJ databases">
        <title>A chromosomal length assembly of Cordylochernes scorpioides.</title>
        <authorList>
            <person name="Zeh D."/>
            <person name="Zeh J."/>
        </authorList>
    </citation>
    <scope>NUCLEOTIDE SEQUENCE [LARGE SCALE GENOMIC DNA]</scope>
    <source>
        <strain evidence="1">IN4F17</strain>
        <tissue evidence="1">Whole Body</tissue>
    </source>
</reference>